<accession>A0A3A5K8J7</accession>
<reference evidence="1 2" key="1">
    <citation type="submission" date="2018-09" db="EMBL/GenBank/DDBJ databases">
        <title>Mesorhizobium carmichaelinearum sp. nov. isolated from Carmichaelinea spp. root nodules in New Zealand.</title>
        <authorList>
            <person name="De Meyer S.E."/>
        </authorList>
    </citation>
    <scope>NUCLEOTIDE SEQUENCE [LARGE SCALE GENOMIC DNA]</scope>
    <source>
        <strain evidence="1 2">ICMP19557</strain>
    </source>
</reference>
<keyword evidence="2" id="KW-1185">Reference proteome</keyword>
<name>A0A3A5K8J7_9HYPH</name>
<sequence length="76" mass="8164">MTTVRLTVGAVLRFPQSRVSPVGAKKPAKILGLGPMATVLGAPEEQTIGHWCSRCRGIWYGYLLEVACPVCGNRHG</sequence>
<protein>
    <submittedName>
        <fullName evidence="1">Uncharacterized protein</fullName>
    </submittedName>
</protein>
<proteinExistence type="predicted"/>
<comment type="caution">
    <text evidence="1">The sequence shown here is derived from an EMBL/GenBank/DDBJ whole genome shotgun (WGS) entry which is preliminary data.</text>
</comment>
<dbReference type="AlphaFoldDB" id="A0A3A5K8J7"/>
<dbReference type="Proteomes" id="UP000272706">
    <property type="component" value="Unassembled WGS sequence"/>
</dbReference>
<dbReference type="EMBL" id="QZWZ01000048">
    <property type="protein sequence ID" value="RJT28888.1"/>
    <property type="molecule type" value="Genomic_DNA"/>
</dbReference>
<organism evidence="1 2">
    <name type="scientific">Mesorhizobium waimense</name>
    <dbReference type="NCBI Taxonomy" id="1300307"/>
    <lineage>
        <taxon>Bacteria</taxon>
        <taxon>Pseudomonadati</taxon>
        <taxon>Pseudomonadota</taxon>
        <taxon>Alphaproteobacteria</taxon>
        <taxon>Hyphomicrobiales</taxon>
        <taxon>Phyllobacteriaceae</taxon>
        <taxon>Mesorhizobium</taxon>
    </lineage>
</organism>
<evidence type="ECO:0000313" key="1">
    <source>
        <dbReference type="EMBL" id="RJT28888.1"/>
    </source>
</evidence>
<evidence type="ECO:0000313" key="2">
    <source>
        <dbReference type="Proteomes" id="UP000272706"/>
    </source>
</evidence>
<dbReference type="OrthoDB" id="7064376at2"/>
<gene>
    <name evidence="1" type="ORF">D3227_33320</name>
</gene>